<accession>A0A8S5VGE4</accession>
<keyword evidence="1" id="KW-0812">Transmembrane</keyword>
<protein>
    <submittedName>
        <fullName evidence="2">Uncharacterized protein</fullName>
    </submittedName>
</protein>
<keyword evidence="1" id="KW-1133">Transmembrane helix</keyword>
<dbReference type="EMBL" id="BK016265">
    <property type="protein sequence ID" value="DAG05842.1"/>
    <property type="molecule type" value="Genomic_DNA"/>
</dbReference>
<sequence length="128" mass="14669">MEEIVKYAKDRFVYYLNTDYGLFVILILLAILIILGIVSYFGVKSLALVKDQVATTIKEFQEKKGNDAKVEVITEKIIESVTNKLENPKFIFRGKKLFLLVLRTDAASKYVSYLVKKVWKKATGIDLK</sequence>
<proteinExistence type="predicted"/>
<reference evidence="2" key="1">
    <citation type="journal article" date="2021" name="Proc. Natl. Acad. Sci. U.S.A.">
        <title>A Catalog of Tens of Thousands of Viruses from Human Metagenomes Reveals Hidden Associations with Chronic Diseases.</title>
        <authorList>
            <person name="Tisza M.J."/>
            <person name="Buck C.B."/>
        </authorList>
    </citation>
    <scope>NUCLEOTIDE SEQUENCE</scope>
    <source>
        <strain evidence="2">CtkfK18</strain>
    </source>
</reference>
<organism evidence="2">
    <name type="scientific">Myoviridae sp. ctkfK18</name>
    <dbReference type="NCBI Taxonomy" id="2825165"/>
    <lineage>
        <taxon>Viruses</taxon>
        <taxon>Duplodnaviria</taxon>
        <taxon>Heunggongvirae</taxon>
        <taxon>Uroviricota</taxon>
        <taxon>Caudoviricetes</taxon>
    </lineage>
</organism>
<feature type="transmembrane region" description="Helical" evidence="1">
    <location>
        <begin position="20"/>
        <end position="43"/>
    </location>
</feature>
<name>A0A8S5VGE4_9CAUD</name>
<keyword evidence="1" id="KW-0472">Membrane</keyword>
<evidence type="ECO:0000313" key="2">
    <source>
        <dbReference type="EMBL" id="DAG05842.1"/>
    </source>
</evidence>
<evidence type="ECO:0000256" key="1">
    <source>
        <dbReference type="SAM" id="Phobius"/>
    </source>
</evidence>